<feature type="compositionally biased region" description="Gly residues" evidence="5">
    <location>
        <begin position="1041"/>
        <end position="1052"/>
    </location>
</feature>
<dbReference type="Gene3D" id="1.10.10.60">
    <property type="entry name" value="Homeodomain-like"/>
    <property type="match status" value="1"/>
</dbReference>
<dbReference type="SMART" id="SM00389">
    <property type="entry name" value="HOX"/>
    <property type="match status" value="1"/>
</dbReference>
<evidence type="ECO:0000256" key="1">
    <source>
        <dbReference type="ARBA" id="ARBA00023125"/>
    </source>
</evidence>
<feature type="domain" description="Homeobox" evidence="6">
    <location>
        <begin position="1051"/>
        <end position="1114"/>
    </location>
</feature>
<dbReference type="PROSITE" id="PS50071">
    <property type="entry name" value="HOMEOBOX_2"/>
    <property type="match status" value="1"/>
</dbReference>
<dbReference type="SMART" id="SM00355">
    <property type="entry name" value="ZnF_C2H2"/>
    <property type="match status" value="2"/>
</dbReference>
<dbReference type="GO" id="GO:0006355">
    <property type="term" value="P:regulation of DNA-templated transcription"/>
    <property type="evidence" value="ECO:0007669"/>
    <property type="project" value="InterPro"/>
</dbReference>
<dbReference type="AlphaFoldDB" id="A0A0V0J7Z7"/>
<feature type="compositionally biased region" description="Low complexity" evidence="5">
    <location>
        <begin position="217"/>
        <end position="239"/>
    </location>
</feature>
<feature type="compositionally biased region" description="Low complexity" evidence="5">
    <location>
        <begin position="664"/>
        <end position="683"/>
    </location>
</feature>
<feature type="compositionally biased region" description="Polar residues" evidence="5">
    <location>
        <begin position="1019"/>
        <end position="1031"/>
    </location>
</feature>
<dbReference type="PANTHER" id="PTHR11850">
    <property type="entry name" value="HOMEOBOX PROTEIN TRANSCRIPTION FACTORS"/>
    <property type="match status" value="1"/>
</dbReference>
<feature type="region of interest" description="Disordered" evidence="5">
    <location>
        <begin position="948"/>
        <end position="1067"/>
    </location>
</feature>
<dbReference type="EMBL" id="GEEE01001464">
    <property type="protein sequence ID" value="JAP61761.1"/>
    <property type="molecule type" value="Transcribed_RNA"/>
</dbReference>
<feature type="compositionally biased region" description="Low complexity" evidence="5">
    <location>
        <begin position="628"/>
        <end position="656"/>
    </location>
</feature>
<proteinExistence type="predicted"/>
<evidence type="ECO:0000256" key="3">
    <source>
        <dbReference type="ARBA" id="ARBA00023242"/>
    </source>
</evidence>
<dbReference type="SUPFAM" id="SSF46689">
    <property type="entry name" value="Homeodomain-like"/>
    <property type="match status" value="1"/>
</dbReference>
<feature type="region of interest" description="Disordered" evidence="5">
    <location>
        <begin position="214"/>
        <end position="279"/>
    </location>
</feature>
<evidence type="ECO:0000256" key="5">
    <source>
        <dbReference type="SAM" id="MobiDB-lite"/>
    </source>
</evidence>
<dbReference type="GO" id="GO:0005634">
    <property type="term" value="C:nucleus"/>
    <property type="evidence" value="ECO:0007669"/>
    <property type="project" value="UniProtKB-SubCell"/>
</dbReference>
<feature type="compositionally biased region" description="Low complexity" evidence="5">
    <location>
        <begin position="998"/>
        <end position="1011"/>
    </location>
</feature>
<reference evidence="7" key="1">
    <citation type="submission" date="2016-01" db="EMBL/GenBank/DDBJ databases">
        <title>Reference transcriptome for the parasite Schistocephalus solidus: insights into the molecular evolution of parasitism.</title>
        <authorList>
            <person name="Hebert F.O."/>
            <person name="Grambauer S."/>
            <person name="Barber I."/>
            <person name="Landry C.R."/>
            <person name="Aubin-Horth N."/>
        </authorList>
    </citation>
    <scope>NUCLEOTIDE SEQUENCE</scope>
</reference>
<evidence type="ECO:0000256" key="2">
    <source>
        <dbReference type="ARBA" id="ARBA00023155"/>
    </source>
</evidence>
<keyword evidence="1 4" id="KW-0238">DNA-binding</keyword>
<feature type="compositionally biased region" description="Polar residues" evidence="5">
    <location>
        <begin position="1058"/>
        <end position="1067"/>
    </location>
</feature>
<evidence type="ECO:0000259" key="6">
    <source>
        <dbReference type="PROSITE" id="PS50071"/>
    </source>
</evidence>
<dbReference type="CDD" id="cd00086">
    <property type="entry name" value="homeodomain"/>
    <property type="match status" value="1"/>
</dbReference>
<dbReference type="Gene3D" id="3.30.160.60">
    <property type="entry name" value="Classic Zinc Finger"/>
    <property type="match status" value="1"/>
</dbReference>
<comment type="subcellular location">
    <subcellularLocation>
        <location evidence="4">Nucleus</location>
    </subcellularLocation>
</comment>
<evidence type="ECO:0000313" key="7">
    <source>
        <dbReference type="EMBL" id="JAP61761.1"/>
    </source>
</evidence>
<gene>
    <name evidence="7" type="ORF">TR91037</name>
</gene>
<feature type="region of interest" description="Disordered" evidence="5">
    <location>
        <begin position="558"/>
        <end position="586"/>
    </location>
</feature>
<feature type="compositionally biased region" description="Polar residues" evidence="5">
    <location>
        <begin position="971"/>
        <end position="982"/>
    </location>
</feature>
<dbReference type="GO" id="GO:0003677">
    <property type="term" value="F:DNA binding"/>
    <property type="evidence" value="ECO:0007669"/>
    <property type="project" value="UniProtKB-UniRule"/>
</dbReference>
<dbReference type="InterPro" id="IPR050224">
    <property type="entry name" value="TALE_homeobox"/>
</dbReference>
<accession>A0A0V0J7Z7</accession>
<keyword evidence="3 4" id="KW-0539">Nucleus</keyword>
<dbReference type="Pfam" id="PF05920">
    <property type="entry name" value="Homeobox_KN"/>
    <property type="match status" value="1"/>
</dbReference>
<dbReference type="InterPro" id="IPR013087">
    <property type="entry name" value="Znf_C2H2_type"/>
</dbReference>
<feature type="region of interest" description="Disordered" evidence="5">
    <location>
        <begin position="612"/>
        <end position="684"/>
    </location>
</feature>
<sequence>MMETLQYTDAKSIGSPTFTTNIPNFVANNAENSLYFIGNDTDSNNHPNKTVSLIFTRLPNPPGFVHVLCCPMCNFSTLSIVSVKEHMKTQHPSVDSFTTFSCALCFASSTERALLEEHMGIYHPTLENVPQKIQEKCHFINGIDSLPTTALLSTSAGTIPLTLTQTSNVNGGSPGLRLQLTSSSIPNHSASAKQIQSVPTYVTSQSPAPLATSAMVTPISQSEPISSSTSANGDSSASNLPTSDYPVPVLGSRRRKAAVPGKLPVVPSSTASSDVAVNERDVSEVKRRKVESPLDSSDAIITAAAVATTATSPATSTTIKTEVPNNITKQAILAMVNSPTGPKLALIGATAASPSQRFCDQTATAISGMLSTQSTSIQTSAPSSSSPYSVNPTISTHAVSVPLMGGSSIPCGLLFAAPNGHGLGNEGSAATGTYRAGGVLRLSDLFDAVKNSYAAQGPTTPTSTNETSEKASPRSATSQVPTVSSLTLQYLAAPMMDAGTVATTTTTTAACSSSSVTPSIADGLAAGKLLNQVFAAAALNPLVERQLSASGEQALDMSMRSNCKSPEKQRQQQQRSSPDFAKAQSEQLVRENGDVISLDALRSALTAQIPATGAQTLPEDPSTTKVGTTAISNSSEPSSPKPPSTSNLLNLSTLRNQKTETPCQQQQQQQQQQTTALSQAQSTPVSARQTAHLLNLAPLQTLISALANASSGAGKVDATNGPITTSSGLHFLPQTSSVSAPLVAIDGPLGATCPISFPTALASALMPPQMTPNALKGVTLGEYIPVGSLISGQTTGGVFNSVALNASAPNLISFVTGLGTNNQSANATSTAARFQPNFSAGSLGFGPPGDSATPMDFNAQQALLAAAAAAATAPANAQDLQSGTTPLRLSTSTTTIATPMICALDPRNTLHLRVPESITVACSGFPAAVAAAPVKGYRLESANSLDSNMREVPSSLGLDEEKRTGDFEGSSFLNIDTSQRNGSLDEGTDDSDEMADESCAGATNSGASASAGGDGESPIPSNDPSSTSGQNRNRRTPGSRPSGGGRRSGLGGSRPHRQNFTPTQNRILTEWYSSHQCKPYPSTDDTKMLAHKSGLTYSQVKKWFANKRARTSTSGLPKPMPPTAPDTTADTSTAAAYVAAVKAAAAAAAAAAA</sequence>
<dbReference type="InterPro" id="IPR009057">
    <property type="entry name" value="Homeodomain-like_sf"/>
</dbReference>
<organism evidence="7">
    <name type="scientific">Schistocephalus solidus</name>
    <name type="common">Tapeworm</name>
    <dbReference type="NCBI Taxonomy" id="70667"/>
    <lineage>
        <taxon>Eukaryota</taxon>
        <taxon>Metazoa</taxon>
        <taxon>Spiralia</taxon>
        <taxon>Lophotrochozoa</taxon>
        <taxon>Platyhelminthes</taxon>
        <taxon>Cestoda</taxon>
        <taxon>Eucestoda</taxon>
        <taxon>Diphyllobothriidea</taxon>
        <taxon>Diphyllobothriidae</taxon>
        <taxon>Schistocephalus</taxon>
    </lineage>
</organism>
<feature type="region of interest" description="Disordered" evidence="5">
    <location>
        <begin position="454"/>
        <end position="480"/>
    </location>
</feature>
<keyword evidence="2 4" id="KW-0371">Homeobox</keyword>
<feature type="DNA-binding region" description="Homeobox" evidence="4">
    <location>
        <begin position="1053"/>
        <end position="1115"/>
    </location>
</feature>
<dbReference type="InterPro" id="IPR001356">
    <property type="entry name" value="HD"/>
</dbReference>
<evidence type="ECO:0000256" key="4">
    <source>
        <dbReference type="PROSITE-ProRule" id="PRU00108"/>
    </source>
</evidence>
<feature type="compositionally biased region" description="Acidic residues" evidence="5">
    <location>
        <begin position="986"/>
        <end position="996"/>
    </location>
</feature>
<dbReference type="InterPro" id="IPR008422">
    <property type="entry name" value="KN_HD"/>
</dbReference>
<feature type="non-terminal residue" evidence="7">
    <location>
        <position position="1153"/>
    </location>
</feature>
<protein>
    <recommendedName>
        <fullName evidence="6">Homeobox domain-containing protein</fullName>
    </recommendedName>
</protein>
<feature type="region of interest" description="Disordered" evidence="5">
    <location>
        <begin position="1108"/>
        <end position="1129"/>
    </location>
</feature>
<name>A0A0V0J7Z7_SCHSO</name>